<proteinExistence type="predicted"/>
<dbReference type="Pfam" id="PF24864">
    <property type="entry name" value="DUF7730"/>
    <property type="match status" value="1"/>
</dbReference>
<evidence type="ECO:0000313" key="3">
    <source>
        <dbReference type="EMBL" id="KAF2021387.1"/>
    </source>
</evidence>
<feature type="region of interest" description="Disordered" evidence="1">
    <location>
        <begin position="9"/>
        <end position="46"/>
    </location>
</feature>
<name>A0A6A5Y8Q4_9PLEO</name>
<protein>
    <recommendedName>
        <fullName evidence="2">DUF7730 domain-containing protein</fullName>
    </recommendedName>
</protein>
<dbReference type="EMBL" id="ML978066">
    <property type="protein sequence ID" value="KAF2021387.1"/>
    <property type="molecule type" value="Genomic_DNA"/>
</dbReference>
<evidence type="ECO:0000313" key="4">
    <source>
        <dbReference type="Proteomes" id="UP000799778"/>
    </source>
</evidence>
<dbReference type="PANTHER" id="PTHR38790">
    <property type="entry name" value="2EXR DOMAIN-CONTAINING PROTEIN-RELATED"/>
    <property type="match status" value="1"/>
</dbReference>
<reference evidence="3" key="1">
    <citation type="journal article" date="2020" name="Stud. Mycol.">
        <title>101 Dothideomycetes genomes: a test case for predicting lifestyles and emergence of pathogens.</title>
        <authorList>
            <person name="Haridas S."/>
            <person name="Albert R."/>
            <person name="Binder M."/>
            <person name="Bloem J."/>
            <person name="Labutti K."/>
            <person name="Salamov A."/>
            <person name="Andreopoulos B."/>
            <person name="Baker S."/>
            <person name="Barry K."/>
            <person name="Bills G."/>
            <person name="Bluhm B."/>
            <person name="Cannon C."/>
            <person name="Castanera R."/>
            <person name="Culley D."/>
            <person name="Daum C."/>
            <person name="Ezra D."/>
            <person name="Gonzalez J."/>
            <person name="Henrissat B."/>
            <person name="Kuo A."/>
            <person name="Liang C."/>
            <person name="Lipzen A."/>
            <person name="Lutzoni F."/>
            <person name="Magnuson J."/>
            <person name="Mondo S."/>
            <person name="Nolan M."/>
            <person name="Ohm R."/>
            <person name="Pangilinan J."/>
            <person name="Park H.-J."/>
            <person name="Ramirez L."/>
            <person name="Alfaro M."/>
            <person name="Sun H."/>
            <person name="Tritt A."/>
            <person name="Yoshinaga Y."/>
            <person name="Zwiers L.-H."/>
            <person name="Turgeon B."/>
            <person name="Goodwin S."/>
            <person name="Spatafora J."/>
            <person name="Crous P."/>
            <person name="Grigoriev I."/>
        </authorList>
    </citation>
    <scope>NUCLEOTIDE SEQUENCE</scope>
    <source>
        <strain evidence="3">CBS 175.79</strain>
    </source>
</reference>
<accession>A0A6A5Y8Q4</accession>
<gene>
    <name evidence="3" type="ORF">BU24DRAFT_20253</name>
</gene>
<keyword evidence="4" id="KW-1185">Reference proteome</keyword>
<feature type="domain" description="DUF7730" evidence="2">
    <location>
        <begin position="51"/>
        <end position="246"/>
    </location>
</feature>
<dbReference type="Proteomes" id="UP000799778">
    <property type="component" value="Unassembled WGS sequence"/>
</dbReference>
<evidence type="ECO:0000259" key="2">
    <source>
        <dbReference type="Pfam" id="PF24864"/>
    </source>
</evidence>
<dbReference type="AlphaFoldDB" id="A0A6A5Y8Q4"/>
<dbReference type="OrthoDB" id="4757095at2759"/>
<dbReference type="InterPro" id="IPR056632">
    <property type="entry name" value="DUF7730"/>
</dbReference>
<sequence>MRLFFANLLRRKRDQRKPSSEEQNAPKPRSRSPLRAPWPLPGSNEPIPPVHPQFQSPLIRKLSPEFRLLIYQFALGDPSAPIHICKNTTPGLFRRQTPVMSYRCINPYSPFPTWQHSTCFLEKRGFYDGYWRSVRVDSFHTNCKLFDLLLTCRLIYSEALKILYEHNIFAFREPEVLTAFKGFYLEQQWLSIRHIKLSVDFSARFYDEMSHDYSRFRPPSLLPWQNCCQSLGHMSNLFSLTIEITINENGCQLVEGGEEFIITTNEILSSDHKESRFNFEQILTPLMAVHARRFVLELNTKIPDRLQAVLEAEGIELSYPQRPQDLAVYYFLVPSNL</sequence>
<dbReference type="GeneID" id="54279234"/>
<organism evidence="3 4">
    <name type="scientific">Aaosphaeria arxii CBS 175.79</name>
    <dbReference type="NCBI Taxonomy" id="1450172"/>
    <lineage>
        <taxon>Eukaryota</taxon>
        <taxon>Fungi</taxon>
        <taxon>Dikarya</taxon>
        <taxon>Ascomycota</taxon>
        <taxon>Pezizomycotina</taxon>
        <taxon>Dothideomycetes</taxon>
        <taxon>Pleosporomycetidae</taxon>
        <taxon>Pleosporales</taxon>
        <taxon>Pleosporales incertae sedis</taxon>
        <taxon>Aaosphaeria</taxon>
    </lineage>
</organism>
<feature type="compositionally biased region" description="Pro residues" evidence="1">
    <location>
        <begin position="36"/>
        <end position="46"/>
    </location>
</feature>
<evidence type="ECO:0000256" key="1">
    <source>
        <dbReference type="SAM" id="MobiDB-lite"/>
    </source>
</evidence>
<dbReference type="RefSeq" id="XP_033389726.1">
    <property type="nucleotide sequence ID" value="XM_033521837.1"/>
</dbReference>